<dbReference type="GO" id="GO:0046872">
    <property type="term" value="F:metal ion binding"/>
    <property type="evidence" value="ECO:0007669"/>
    <property type="project" value="UniProtKB-KW"/>
</dbReference>
<evidence type="ECO:0000256" key="1">
    <source>
        <dbReference type="ARBA" id="ARBA00022801"/>
    </source>
</evidence>
<feature type="binding site" evidence="3">
    <location>
        <position position="113"/>
    </location>
    <ligand>
        <name>Zn(2+)</name>
        <dbReference type="ChEBI" id="CHEBI:29105"/>
        <label>1</label>
    </ligand>
</feature>
<evidence type="ECO:0000313" key="5">
    <source>
        <dbReference type="Proteomes" id="UP000784294"/>
    </source>
</evidence>
<feature type="binding site" evidence="3">
    <location>
        <position position="80"/>
    </location>
    <ligand>
        <name>Zn(2+)</name>
        <dbReference type="ChEBI" id="CHEBI:29105"/>
        <label>1</label>
    </ligand>
</feature>
<sequence>MELQEKSLDNIAIENFIQYLKFPTVHPCPDYRPAVEWLIKQGKSLGLSIHIVEIVSNNPIVILCWKGYRPDLSSILLNSHMDVVPVDEAKWTRPPFGATIDDNGFIYARGCQDMKCVGIQQLEAVRRLKARGYLVPKRTVYISFVPDEELGGIRGMEPFVSGSKPINQPNLYSEYESIEFADMNIGLCLDEGIASPSDDYLGFYEERSPWWLKVSFSGNTGHGSSFIHNTSAEKLLRFITRYGYLYCYIF</sequence>
<reference evidence="4" key="1">
    <citation type="submission" date="2018-11" db="EMBL/GenBank/DDBJ databases">
        <authorList>
            <consortium name="Pathogen Informatics"/>
        </authorList>
    </citation>
    <scope>NUCLEOTIDE SEQUENCE</scope>
</reference>
<dbReference type="Pfam" id="PF01546">
    <property type="entry name" value="Peptidase_M20"/>
    <property type="match status" value="1"/>
</dbReference>
<keyword evidence="3" id="KW-0862">Zinc</keyword>
<feature type="binding site" evidence="3">
    <location>
        <position position="113"/>
    </location>
    <ligand>
        <name>Zn(2+)</name>
        <dbReference type="ChEBI" id="CHEBI:29105"/>
        <label>2</label>
    </ligand>
</feature>
<protein>
    <recommendedName>
        <fullName evidence="6">N-acyl-L-amino-acid amidohydrolase</fullName>
    </recommendedName>
</protein>
<evidence type="ECO:0008006" key="6">
    <source>
        <dbReference type="Google" id="ProtNLM"/>
    </source>
</evidence>
<name>A0A3S5ABW9_9PLAT</name>
<dbReference type="PANTHER" id="PTHR45892">
    <property type="entry name" value="AMINOACYLASE-1"/>
    <property type="match status" value="1"/>
</dbReference>
<dbReference type="PROSITE" id="PS00758">
    <property type="entry name" value="ARGE_DAPE_CPG2_1"/>
    <property type="match status" value="1"/>
</dbReference>
<dbReference type="Proteomes" id="UP000784294">
    <property type="component" value="Unassembled WGS sequence"/>
</dbReference>
<gene>
    <name evidence="4" type="ORF">PXEA_LOCUS13366</name>
</gene>
<keyword evidence="3" id="KW-0479">Metal-binding</keyword>
<dbReference type="GO" id="GO:0004046">
    <property type="term" value="F:aminoacylase activity"/>
    <property type="evidence" value="ECO:0007669"/>
    <property type="project" value="TreeGrafter"/>
</dbReference>
<organism evidence="4 5">
    <name type="scientific">Protopolystoma xenopodis</name>
    <dbReference type="NCBI Taxonomy" id="117903"/>
    <lineage>
        <taxon>Eukaryota</taxon>
        <taxon>Metazoa</taxon>
        <taxon>Spiralia</taxon>
        <taxon>Lophotrochozoa</taxon>
        <taxon>Platyhelminthes</taxon>
        <taxon>Monogenea</taxon>
        <taxon>Polyopisthocotylea</taxon>
        <taxon>Polystomatidea</taxon>
        <taxon>Polystomatidae</taxon>
        <taxon>Protopolystoma</taxon>
    </lineage>
</organism>
<dbReference type="Gene3D" id="3.40.630.10">
    <property type="entry name" value="Zn peptidases"/>
    <property type="match status" value="1"/>
</dbReference>
<accession>A0A3S5ABW9</accession>
<dbReference type="InterPro" id="IPR001261">
    <property type="entry name" value="ArgE/DapE_CS"/>
</dbReference>
<dbReference type="SUPFAM" id="SSF53187">
    <property type="entry name" value="Zn-dependent exopeptidases"/>
    <property type="match status" value="1"/>
</dbReference>
<evidence type="ECO:0000256" key="2">
    <source>
        <dbReference type="PIRSR" id="PIRSR036696-1"/>
    </source>
</evidence>
<dbReference type="InterPro" id="IPR052083">
    <property type="entry name" value="Aminoacylase-1_M20A"/>
</dbReference>
<dbReference type="PANTHER" id="PTHR45892:SF1">
    <property type="entry name" value="AMINOACYLASE-1"/>
    <property type="match status" value="1"/>
</dbReference>
<feature type="active site" evidence="2">
    <location>
        <position position="82"/>
    </location>
</feature>
<keyword evidence="5" id="KW-1185">Reference proteome</keyword>
<keyword evidence="1" id="KW-0378">Hydrolase</keyword>
<feature type="binding site" evidence="3">
    <location>
        <position position="149"/>
    </location>
    <ligand>
        <name>Zn(2+)</name>
        <dbReference type="ChEBI" id="CHEBI:29105"/>
        <label>2</label>
    </ligand>
</feature>
<proteinExistence type="predicted"/>
<comment type="caution">
    <text evidence="4">The sequence shown here is derived from an EMBL/GenBank/DDBJ whole genome shotgun (WGS) entry which is preliminary data.</text>
</comment>
<dbReference type="AlphaFoldDB" id="A0A3S5ABW9"/>
<evidence type="ECO:0000313" key="4">
    <source>
        <dbReference type="EMBL" id="VEL19926.1"/>
    </source>
</evidence>
<feature type="binding site" evidence="3">
    <location>
        <position position="191"/>
    </location>
    <ligand>
        <name>Zn(2+)</name>
        <dbReference type="ChEBI" id="CHEBI:29105"/>
        <label>1</label>
    </ligand>
</feature>
<evidence type="ECO:0000256" key="3">
    <source>
        <dbReference type="PIRSR" id="PIRSR036696-2"/>
    </source>
</evidence>
<dbReference type="OrthoDB" id="3064516at2759"/>
<dbReference type="InterPro" id="IPR002933">
    <property type="entry name" value="Peptidase_M20"/>
</dbReference>
<dbReference type="EMBL" id="CAAALY010043919">
    <property type="protein sequence ID" value="VEL19926.1"/>
    <property type="molecule type" value="Genomic_DNA"/>
</dbReference>
<comment type="cofactor">
    <cofactor evidence="3">
        <name>Zn(2+)</name>
        <dbReference type="ChEBI" id="CHEBI:29105"/>
    </cofactor>
    <text evidence="3">Binds 2 Zn(2+) ions per subunit.</text>
</comment>
<feature type="active site" description="Proton acceptor" evidence="2">
    <location>
        <position position="148"/>
    </location>
</feature>
<dbReference type="PIRSF" id="PIRSF036696">
    <property type="entry name" value="ACY-1"/>
    <property type="match status" value="1"/>
</dbReference>